<dbReference type="OrthoDB" id="3262992at2759"/>
<organism evidence="1 2">
    <name type="scientific">Dendrothele bispora (strain CBS 962.96)</name>
    <dbReference type="NCBI Taxonomy" id="1314807"/>
    <lineage>
        <taxon>Eukaryota</taxon>
        <taxon>Fungi</taxon>
        <taxon>Dikarya</taxon>
        <taxon>Basidiomycota</taxon>
        <taxon>Agaricomycotina</taxon>
        <taxon>Agaricomycetes</taxon>
        <taxon>Agaricomycetidae</taxon>
        <taxon>Agaricales</taxon>
        <taxon>Agaricales incertae sedis</taxon>
        <taxon>Dendrothele</taxon>
    </lineage>
</organism>
<accession>A0A4S8LFR7</accession>
<dbReference type="EMBL" id="ML179439">
    <property type="protein sequence ID" value="THU87701.1"/>
    <property type="molecule type" value="Genomic_DNA"/>
</dbReference>
<evidence type="ECO:0000313" key="2">
    <source>
        <dbReference type="Proteomes" id="UP000297245"/>
    </source>
</evidence>
<gene>
    <name evidence="1" type="ORF">K435DRAFT_681243</name>
</gene>
<evidence type="ECO:0000313" key="1">
    <source>
        <dbReference type="EMBL" id="THU87701.1"/>
    </source>
</evidence>
<feature type="non-terminal residue" evidence="1">
    <location>
        <position position="1"/>
    </location>
</feature>
<dbReference type="AlphaFoldDB" id="A0A4S8LFR7"/>
<dbReference type="Proteomes" id="UP000297245">
    <property type="component" value="Unassembled WGS sequence"/>
</dbReference>
<proteinExistence type="predicted"/>
<reference evidence="1 2" key="1">
    <citation type="journal article" date="2019" name="Nat. Ecol. Evol.">
        <title>Megaphylogeny resolves global patterns of mushroom evolution.</title>
        <authorList>
            <person name="Varga T."/>
            <person name="Krizsan K."/>
            <person name="Foldi C."/>
            <person name="Dima B."/>
            <person name="Sanchez-Garcia M."/>
            <person name="Sanchez-Ramirez S."/>
            <person name="Szollosi G.J."/>
            <person name="Szarkandi J.G."/>
            <person name="Papp V."/>
            <person name="Albert L."/>
            <person name="Andreopoulos W."/>
            <person name="Angelini C."/>
            <person name="Antonin V."/>
            <person name="Barry K.W."/>
            <person name="Bougher N.L."/>
            <person name="Buchanan P."/>
            <person name="Buyck B."/>
            <person name="Bense V."/>
            <person name="Catcheside P."/>
            <person name="Chovatia M."/>
            <person name="Cooper J."/>
            <person name="Damon W."/>
            <person name="Desjardin D."/>
            <person name="Finy P."/>
            <person name="Geml J."/>
            <person name="Haridas S."/>
            <person name="Hughes K."/>
            <person name="Justo A."/>
            <person name="Karasinski D."/>
            <person name="Kautmanova I."/>
            <person name="Kiss B."/>
            <person name="Kocsube S."/>
            <person name="Kotiranta H."/>
            <person name="LaButti K.M."/>
            <person name="Lechner B.E."/>
            <person name="Liimatainen K."/>
            <person name="Lipzen A."/>
            <person name="Lukacs Z."/>
            <person name="Mihaltcheva S."/>
            <person name="Morgado L.N."/>
            <person name="Niskanen T."/>
            <person name="Noordeloos M.E."/>
            <person name="Ohm R.A."/>
            <person name="Ortiz-Santana B."/>
            <person name="Ovrebo C."/>
            <person name="Racz N."/>
            <person name="Riley R."/>
            <person name="Savchenko A."/>
            <person name="Shiryaev A."/>
            <person name="Soop K."/>
            <person name="Spirin V."/>
            <person name="Szebenyi C."/>
            <person name="Tomsovsky M."/>
            <person name="Tulloss R.E."/>
            <person name="Uehling J."/>
            <person name="Grigoriev I.V."/>
            <person name="Vagvolgyi C."/>
            <person name="Papp T."/>
            <person name="Martin F.M."/>
            <person name="Miettinen O."/>
            <person name="Hibbett D.S."/>
            <person name="Nagy L.G."/>
        </authorList>
    </citation>
    <scope>NUCLEOTIDE SEQUENCE [LARGE SCALE GENOMIC DNA]</scope>
    <source>
        <strain evidence="1 2">CBS 962.96</strain>
    </source>
</reference>
<protein>
    <submittedName>
        <fullName evidence="1">Uncharacterized protein</fullName>
    </submittedName>
</protein>
<name>A0A4S8LFR7_DENBC</name>
<keyword evidence="2" id="KW-1185">Reference proteome</keyword>
<sequence>TEQEVKNRWNYMMNEHLQLDRHMTSLSFGKKWVSPKLVKATWKGILKAEDFLPDDWVTNTGVLVSIESDLRRQTGPRGR</sequence>